<evidence type="ECO:0000313" key="1">
    <source>
        <dbReference type="EMBL" id="CAB4165152.1"/>
    </source>
</evidence>
<dbReference type="EMBL" id="LR796768">
    <property type="protein sequence ID" value="CAB4165152.1"/>
    <property type="molecule type" value="Genomic_DNA"/>
</dbReference>
<reference evidence="1" key="1">
    <citation type="submission" date="2020-04" db="EMBL/GenBank/DDBJ databases">
        <authorList>
            <person name="Chiriac C."/>
            <person name="Salcher M."/>
            <person name="Ghai R."/>
            <person name="Kavagutti S V."/>
        </authorList>
    </citation>
    <scope>NUCLEOTIDE SEQUENCE</scope>
</reference>
<gene>
    <name evidence="1" type="ORF">UFOVP821_21</name>
</gene>
<sequence length="82" mass="9131">MYKAAAIYIGQLTAKQRKRLVKLAKTDDNHLSNIKAGARIGIDLASRIENAAHQLFGEDVDAPPPILRQEMCDVCRRCPNAR</sequence>
<organism evidence="1">
    <name type="scientific">uncultured Caudovirales phage</name>
    <dbReference type="NCBI Taxonomy" id="2100421"/>
    <lineage>
        <taxon>Viruses</taxon>
        <taxon>Duplodnaviria</taxon>
        <taxon>Heunggongvirae</taxon>
        <taxon>Uroviricota</taxon>
        <taxon>Caudoviricetes</taxon>
        <taxon>Peduoviridae</taxon>
        <taxon>Maltschvirus</taxon>
        <taxon>Maltschvirus maltsch</taxon>
    </lineage>
</organism>
<accession>A0A6J5P1Z2</accession>
<name>A0A6J5P1Z2_9CAUD</name>
<proteinExistence type="predicted"/>
<protein>
    <submittedName>
        <fullName evidence="1">Uncharacterized protein</fullName>
    </submittedName>
</protein>